<evidence type="ECO:0000313" key="3">
    <source>
        <dbReference type="Proteomes" id="UP000288216"/>
    </source>
</evidence>
<name>A0A401QN03_SCYTO</name>
<sequence>MEDSSEDEEVEDSLADSGYVPLNLRDAPAAEGSEGSPGHRSLEELGFSDIDDELKEVVGSLLHLAGIGS</sequence>
<organism evidence="2 3">
    <name type="scientific">Scyliorhinus torazame</name>
    <name type="common">Cloudy catshark</name>
    <name type="synonym">Catulus torazame</name>
    <dbReference type="NCBI Taxonomy" id="75743"/>
    <lineage>
        <taxon>Eukaryota</taxon>
        <taxon>Metazoa</taxon>
        <taxon>Chordata</taxon>
        <taxon>Craniata</taxon>
        <taxon>Vertebrata</taxon>
        <taxon>Chondrichthyes</taxon>
        <taxon>Elasmobranchii</taxon>
        <taxon>Galeomorphii</taxon>
        <taxon>Galeoidea</taxon>
        <taxon>Carcharhiniformes</taxon>
        <taxon>Scyliorhinidae</taxon>
        <taxon>Scyliorhinus</taxon>
    </lineage>
</organism>
<reference evidence="2 3" key="1">
    <citation type="journal article" date="2018" name="Nat. Ecol. Evol.">
        <title>Shark genomes provide insights into elasmobranch evolution and the origin of vertebrates.</title>
        <authorList>
            <person name="Hara Y"/>
            <person name="Yamaguchi K"/>
            <person name="Onimaru K"/>
            <person name="Kadota M"/>
            <person name="Koyanagi M"/>
            <person name="Keeley SD"/>
            <person name="Tatsumi K"/>
            <person name="Tanaka K"/>
            <person name="Motone F"/>
            <person name="Kageyama Y"/>
            <person name="Nozu R"/>
            <person name="Adachi N"/>
            <person name="Nishimura O"/>
            <person name="Nakagawa R"/>
            <person name="Tanegashima C"/>
            <person name="Kiyatake I"/>
            <person name="Matsumoto R"/>
            <person name="Murakumo K"/>
            <person name="Nishida K"/>
            <person name="Terakita A"/>
            <person name="Kuratani S"/>
            <person name="Sato K"/>
            <person name="Hyodo S Kuraku.S."/>
        </authorList>
    </citation>
    <scope>NUCLEOTIDE SEQUENCE [LARGE SCALE GENOMIC DNA]</scope>
</reference>
<dbReference type="Proteomes" id="UP000288216">
    <property type="component" value="Unassembled WGS sequence"/>
</dbReference>
<protein>
    <submittedName>
        <fullName evidence="2">Uncharacterized protein</fullName>
    </submittedName>
</protein>
<accession>A0A401QN03</accession>
<feature type="region of interest" description="Disordered" evidence="1">
    <location>
        <begin position="1"/>
        <end position="43"/>
    </location>
</feature>
<dbReference type="OrthoDB" id="5954824at2759"/>
<evidence type="ECO:0000313" key="2">
    <source>
        <dbReference type="EMBL" id="GCB86799.1"/>
    </source>
</evidence>
<comment type="caution">
    <text evidence="2">The sequence shown here is derived from an EMBL/GenBank/DDBJ whole genome shotgun (WGS) entry which is preliminary data.</text>
</comment>
<dbReference type="AlphaFoldDB" id="A0A401QN03"/>
<keyword evidence="3" id="KW-1185">Reference proteome</keyword>
<proteinExistence type="predicted"/>
<dbReference type="EMBL" id="BFAA01351293">
    <property type="protein sequence ID" value="GCB86799.1"/>
    <property type="molecule type" value="Genomic_DNA"/>
</dbReference>
<gene>
    <name evidence="2" type="ORF">scyTo_0027493</name>
</gene>
<feature type="compositionally biased region" description="Acidic residues" evidence="1">
    <location>
        <begin position="1"/>
        <end position="14"/>
    </location>
</feature>
<evidence type="ECO:0000256" key="1">
    <source>
        <dbReference type="SAM" id="MobiDB-lite"/>
    </source>
</evidence>